<dbReference type="Ensembl" id="ENSORLT00000027198.1">
    <property type="protein sequence ID" value="ENSORLP00000038088.1"/>
    <property type="gene ID" value="ENSORLG00000028808.1"/>
</dbReference>
<dbReference type="Proteomes" id="UP000001038">
    <property type="component" value="Chromosome 23"/>
</dbReference>
<name>A0A3B3I2Q0_ORYLA</name>
<reference evidence="1" key="2">
    <citation type="submission" date="2025-08" db="UniProtKB">
        <authorList>
            <consortium name="Ensembl"/>
        </authorList>
    </citation>
    <scope>IDENTIFICATION</scope>
    <source>
        <strain evidence="1">Hd-rR</strain>
    </source>
</reference>
<dbReference type="InParanoid" id="A0A3B3I2Q0"/>
<accession>A0A3B3I2Q0</accession>
<keyword evidence="2" id="KW-1185">Reference proteome</keyword>
<sequence length="86" mass="9959">RDVYNNLTRYKTTFGFYLIDPLPPLETRKDLALPAIAVTADQSSLKSSMQRLDKRRCRTALPRGSDEFLKTFLKSDAYLDFLFCFS</sequence>
<dbReference type="AlphaFoldDB" id="A0A3B3I2Q0"/>
<proteinExistence type="predicted"/>
<protein>
    <submittedName>
        <fullName evidence="1">Uncharacterized protein</fullName>
    </submittedName>
</protein>
<organism evidence="1 2">
    <name type="scientific">Oryzias latipes</name>
    <name type="common">Japanese rice fish</name>
    <name type="synonym">Japanese killifish</name>
    <dbReference type="NCBI Taxonomy" id="8090"/>
    <lineage>
        <taxon>Eukaryota</taxon>
        <taxon>Metazoa</taxon>
        <taxon>Chordata</taxon>
        <taxon>Craniata</taxon>
        <taxon>Vertebrata</taxon>
        <taxon>Euteleostomi</taxon>
        <taxon>Actinopterygii</taxon>
        <taxon>Neopterygii</taxon>
        <taxon>Teleostei</taxon>
        <taxon>Neoteleostei</taxon>
        <taxon>Acanthomorphata</taxon>
        <taxon>Ovalentaria</taxon>
        <taxon>Atherinomorphae</taxon>
        <taxon>Beloniformes</taxon>
        <taxon>Adrianichthyidae</taxon>
        <taxon>Oryziinae</taxon>
        <taxon>Oryzias</taxon>
    </lineage>
</organism>
<evidence type="ECO:0000313" key="2">
    <source>
        <dbReference type="Proteomes" id="UP000001038"/>
    </source>
</evidence>
<dbReference type="Bgee" id="ENSORLG00000028808">
    <property type="expression patterns" value="Expressed in pharyngeal gill and 12 other cell types or tissues"/>
</dbReference>
<reference evidence="1 2" key="1">
    <citation type="journal article" date="2007" name="Nature">
        <title>The medaka draft genome and insights into vertebrate genome evolution.</title>
        <authorList>
            <person name="Kasahara M."/>
            <person name="Naruse K."/>
            <person name="Sasaki S."/>
            <person name="Nakatani Y."/>
            <person name="Qu W."/>
            <person name="Ahsan B."/>
            <person name="Yamada T."/>
            <person name="Nagayasu Y."/>
            <person name="Doi K."/>
            <person name="Kasai Y."/>
            <person name="Jindo T."/>
            <person name="Kobayashi D."/>
            <person name="Shimada A."/>
            <person name="Toyoda A."/>
            <person name="Kuroki Y."/>
            <person name="Fujiyama A."/>
            <person name="Sasaki T."/>
            <person name="Shimizu A."/>
            <person name="Asakawa S."/>
            <person name="Shimizu N."/>
            <person name="Hashimoto S."/>
            <person name="Yang J."/>
            <person name="Lee Y."/>
            <person name="Matsushima K."/>
            <person name="Sugano S."/>
            <person name="Sakaizumi M."/>
            <person name="Narita T."/>
            <person name="Ohishi K."/>
            <person name="Haga S."/>
            <person name="Ohta F."/>
            <person name="Nomoto H."/>
            <person name="Nogata K."/>
            <person name="Morishita T."/>
            <person name="Endo T."/>
            <person name="Shin-I T."/>
            <person name="Takeda H."/>
            <person name="Morishita S."/>
            <person name="Kohara Y."/>
        </authorList>
    </citation>
    <scope>NUCLEOTIDE SEQUENCE [LARGE SCALE GENOMIC DNA]</scope>
    <source>
        <strain evidence="1 2">Hd-rR</strain>
    </source>
</reference>
<evidence type="ECO:0000313" key="1">
    <source>
        <dbReference type="Ensembl" id="ENSORLP00000038088.1"/>
    </source>
</evidence>
<reference evidence="1" key="3">
    <citation type="submission" date="2025-09" db="UniProtKB">
        <authorList>
            <consortium name="Ensembl"/>
        </authorList>
    </citation>
    <scope>IDENTIFICATION</scope>
    <source>
        <strain evidence="1">Hd-rR</strain>
    </source>
</reference>